<comment type="similarity">
    <text evidence="1">Belongs to the LOB domain-containing protein family.</text>
</comment>
<evidence type="ECO:0000256" key="1">
    <source>
        <dbReference type="ARBA" id="ARBA00005474"/>
    </source>
</evidence>
<accession>A0AAV6XIV9</accession>
<dbReference type="EMBL" id="WHWC01000005">
    <property type="protein sequence ID" value="KAG8382904.1"/>
    <property type="molecule type" value="Genomic_DNA"/>
</dbReference>
<dbReference type="PROSITE" id="PS50891">
    <property type="entry name" value="LOB"/>
    <property type="match status" value="1"/>
</dbReference>
<gene>
    <name evidence="3" type="ORF">BUALT_Bualt05G0128200</name>
</gene>
<dbReference type="Pfam" id="PF03195">
    <property type="entry name" value="LOB"/>
    <property type="match status" value="1"/>
</dbReference>
<dbReference type="AlphaFoldDB" id="A0AAV6XIV9"/>
<dbReference type="GO" id="GO:0010468">
    <property type="term" value="P:regulation of gene expression"/>
    <property type="evidence" value="ECO:0007669"/>
    <property type="project" value="TreeGrafter"/>
</dbReference>
<dbReference type="Proteomes" id="UP000826271">
    <property type="component" value="Unassembled WGS sequence"/>
</dbReference>
<evidence type="ECO:0000313" key="4">
    <source>
        <dbReference type="Proteomes" id="UP000826271"/>
    </source>
</evidence>
<evidence type="ECO:0000259" key="2">
    <source>
        <dbReference type="PROSITE" id="PS50891"/>
    </source>
</evidence>
<dbReference type="InterPro" id="IPR004883">
    <property type="entry name" value="LOB"/>
</dbReference>
<protein>
    <recommendedName>
        <fullName evidence="2">LOB domain-containing protein</fullName>
    </recommendedName>
</protein>
<comment type="caution">
    <text evidence="3">The sequence shown here is derived from an EMBL/GenBank/DDBJ whole genome shotgun (WGS) entry which is preliminary data.</text>
</comment>
<proteinExistence type="inferred from homology"/>
<keyword evidence="4" id="KW-1185">Reference proteome</keyword>
<organism evidence="3 4">
    <name type="scientific">Buddleja alternifolia</name>
    <dbReference type="NCBI Taxonomy" id="168488"/>
    <lineage>
        <taxon>Eukaryota</taxon>
        <taxon>Viridiplantae</taxon>
        <taxon>Streptophyta</taxon>
        <taxon>Embryophyta</taxon>
        <taxon>Tracheophyta</taxon>
        <taxon>Spermatophyta</taxon>
        <taxon>Magnoliopsida</taxon>
        <taxon>eudicotyledons</taxon>
        <taxon>Gunneridae</taxon>
        <taxon>Pentapetalae</taxon>
        <taxon>asterids</taxon>
        <taxon>lamiids</taxon>
        <taxon>Lamiales</taxon>
        <taxon>Scrophulariaceae</taxon>
        <taxon>Buddlejeae</taxon>
        <taxon>Buddleja</taxon>
    </lineage>
</organism>
<dbReference type="PANTHER" id="PTHR31304">
    <property type="entry name" value="LOB DOMAIN-CONTAINING PROTEIN 38"/>
    <property type="match status" value="1"/>
</dbReference>
<dbReference type="PANTHER" id="PTHR31304:SF73">
    <property type="entry name" value="OS01G0511000 PROTEIN"/>
    <property type="match status" value="1"/>
</dbReference>
<feature type="domain" description="LOB" evidence="2">
    <location>
        <begin position="3"/>
        <end position="109"/>
    </location>
</feature>
<sequence>MRISCNGCRILRKGCRENCTLQSCLEWIKSPEAQANATLFLAKFYGRSGLINLIAAAPSHLRPQIFKSLMYEACGRIINPVYGSVGLMCTGNWPRCQAAVEAVLGGAPLTMQLTGGDHDGNDSSTATLSPQGCNIRHLSAASLHRTRTRIRTRFKRSPSRATSRVDSVAADFMSESETKFTITGWDYGNEEMERAPSHDSFSVETVEPALVILDGEPVRVVEPGPDPSEVGLELTLGMTNNNPVLRTYLQPPLIEISDSES</sequence>
<name>A0AAV6XIV9_9LAMI</name>
<reference evidence="3" key="1">
    <citation type="submission" date="2019-10" db="EMBL/GenBank/DDBJ databases">
        <authorList>
            <person name="Zhang R."/>
            <person name="Pan Y."/>
            <person name="Wang J."/>
            <person name="Ma R."/>
            <person name="Yu S."/>
        </authorList>
    </citation>
    <scope>NUCLEOTIDE SEQUENCE</scope>
    <source>
        <strain evidence="3">LA-IB0</strain>
        <tissue evidence="3">Leaf</tissue>
    </source>
</reference>
<evidence type="ECO:0000313" key="3">
    <source>
        <dbReference type="EMBL" id="KAG8382904.1"/>
    </source>
</evidence>